<gene>
    <name evidence="3" type="ORF">SAMN04488028_101683</name>
</gene>
<evidence type="ECO:0000256" key="1">
    <source>
        <dbReference type="SAM" id="Coils"/>
    </source>
</evidence>
<keyword evidence="2" id="KW-0472">Membrane</keyword>
<dbReference type="EMBL" id="FRAA01000001">
    <property type="protein sequence ID" value="SHJ61611.1"/>
    <property type="molecule type" value="Genomic_DNA"/>
</dbReference>
<evidence type="ECO:0000313" key="4">
    <source>
        <dbReference type="Proteomes" id="UP000184474"/>
    </source>
</evidence>
<reference evidence="4" key="1">
    <citation type="submission" date="2016-11" db="EMBL/GenBank/DDBJ databases">
        <authorList>
            <person name="Varghese N."/>
            <person name="Submissions S."/>
        </authorList>
    </citation>
    <scope>NUCLEOTIDE SEQUENCE [LARGE SCALE GENOMIC DNA]</scope>
    <source>
        <strain evidence="4">DSM 26134</strain>
    </source>
</reference>
<sequence>MSNDQLNKYVFERKLLIGVCMIALLRSMYSMYQLSMGVIDTGNLVGQSVLFTVYLGTLIYVWVIGYRKGVAMFFGVVFSLANSYLWLVNGGVTGVVETGMVASVIVGAIITSGRHHVYIVVFTLVCLLVAIYLWEFQQDFISIIVGDQGNSIFKYQILVVLVTIGMVYFSFQHNAERKDQWEIKNVLHKKMAEIRKENVKLIEQEKELLALNQSLTQNVQNRKEQLNRQNSAIEQYLELTSMQISPSVDEMNNQIMRSNFEGEYGKLLKKSGTSLVKSLLRIQGKKDKKE</sequence>
<keyword evidence="2" id="KW-1133">Transmembrane helix</keyword>
<feature type="coiled-coil region" evidence="1">
    <location>
        <begin position="184"/>
        <end position="236"/>
    </location>
</feature>
<protein>
    <submittedName>
        <fullName evidence="3">Uncharacterized protein</fullName>
    </submittedName>
</protein>
<feature type="transmembrane region" description="Helical" evidence="2">
    <location>
        <begin position="154"/>
        <end position="171"/>
    </location>
</feature>
<proteinExistence type="predicted"/>
<keyword evidence="2" id="KW-0812">Transmembrane</keyword>
<evidence type="ECO:0000256" key="2">
    <source>
        <dbReference type="SAM" id="Phobius"/>
    </source>
</evidence>
<accession>A0A1M6KRS4</accession>
<dbReference type="RefSeq" id="WP_139280879.1">
    <property type="nucleotide sequence ID" value="NZ_FRAA01000001.1"/>
</dbReference>
<keyword evidence="1" id="KW-0175">Coiled coil</keyword>
<evidence type="ECO:0000313" key="3">
    <source>
        <dbReference type="EMBL" id="SHJ61611.1"/>
    </source>
</evidence>
<dbReference type="Proteomes" id="UP000184474">
    <property type="component" value="Unassembled WGS sequence"/>
</dbReference>
<organism evidence="3 4">
    <name type="scientific">Reichenbachiella agariperforans</name>
    <dbReference type="NCBI Taxonomy" id="156994"/>
    <lineage>
        <taxon>Bacteria</taxon>
        <taxon>Pseudomonadati</taxon>
        <taxon>Bacteroidota</taxon>
        <taxon>Cytophagia</taxon>
        <taxon>Cytophagales</taxon>
        <taxon>Reichenbachiellaceae</taxon>
        <taxon>Reichenbachiella</taxon>
    </lineage>
</organism>
<feature type="transmembrane region" description="Helical" evidence="2">
    <location>
        <begin position="93"/>
        <end position="110"/>
    </location>
</feature>
<name>A0A1M6KRS4_REIAG</name>
<feature type="transmembrane region" description="Helical" evidence="2">
    <location>
        <begin position="15"/>
        <end position="32"/>
    </location>
</feature>
<feature type="transmembrane region" description="Helical" evidence="2">
    <location>
        <begin position="44"/>
        <end position="63"/>
    </location>
</feature>
<feature type="transmembrane region" description="Helical" evidence="2">
    <location>
        <begin position="117"/>
        <end position="134"/>
    </location>
</feature>
<dbReference type="STRING" id="156994.SAMN04488028_101683"/>
<dbReference type="AlphaFoldDB" id="A0A1M6KRS4"/>
<keyword evidence="4" id="KW-1185">Reference proteome</keyword>